<dbReference type="InterPro" id="IPR009000">
    <property type="entry name" value="Transl_B-barrel_sf"/>
</dbReference>
<dbReference type="SUPFAM" id="SSF55186">
    <property type="entry name" value="ThrRS/AlaRS common domain"/>
    <property type="match status" value="1"/>
</dbReference>
<keyword evidence="9" id="KW-0963">Cytoplasm</keyword>
<sequence>MSAMHRAGAIRRNFLRYFQAHDHQLVPSSSLVPASDPSLLFTNAGMVQFKQVFLGNETRPYTRATSAQRCVRAGGKHNDLDQVGLTARHHTCFEMLGNFSFGDYFKEEAILHAWTFLTKELELPVDKLHVTVLDNDDEAVQWWRKIAQLPDSKIRRLGHDDNFWAMGDTGPCGPCSEIFYDQGDAFIDADDRYLELWNLVFMQHDRAADGTLSALPRPCVDTGMGLERMASVMQGVISNYHTDLFTPLLRTIAGSLDAQLRTTRYTSVVEAEITTNTFGTSSDIQTVRIIADHLRTAYALLSDGVFPSNVGRGYVLRRILRRAIRVAGASEPFLSTISLPNVAEMDVAQRLQLQGIVLNEEKAFFAMQSQGTRAIEKLLWTTKGKHISGPEAYKLYDTFGLTIDMTESIAAAMGATVDVDGYHASVLQAQAAVAAGPLTTSAAPLPGVTPRGAVAATEFVGYDQLAVPRCRVVHMERSRKPNELCLQLSPSPFYAEGGGQVGDVGFLGFDHFGEDIELPVVATTKAGDGAGVVHVAVPADLDRDIIELLLTKSPAVHAAVDAGQRQRTAVHHSATHVLQSALRHVLGPHVAQAGSYVGSDRLRFDFAHFGGMTTEELKAVETFVNDVALSNAPISTEEMDKAAAQASGAICAFGEKYGDRVRVVRVGDVSSEFCGGTHAPSTTALYPFVILSEASVAAGTRRIEAVAGIEGVKRLQDKEALLEQLAAQVNTTPAMASQKLTRMDTQLKALEVFAQSVSDQLVRAPVAPVHSGTRGGHRIELHSLDLQCKDTANSVLRNMYMTALRRRAEFVAKADPTAIHFVTMGDSVICMGNDLTHAGELLKTVVKGLGSGGGAAICGQGKLHGTTDLAAFAKAVFDK</sequence>
<evidence type="ECO:0000256" key="5">
    <source>
        <dbReference type="ARBA" id="ARBA00022840"/>
    </source>
</evidence>
<keyword evidence="9" id="KW-0479">Metal-binding</keyword>
<dbReference type="OrthoDB" id="2423964at2759"/>
<organism evidence="11 12">
    <name type="scientific">Achlya hypogyna</name>
    <name type="common">Oomycete</name>
    <name type="synonym">Protoachlya hypogyna</name>
    <dbReference type="NCBI Taxonomy" id="1202772"/>
    <lineage>
        <taxon>Eukaryota</taxon>
        <taxon>Sar</taxon>
        <taxon>Stramenopiles</taxon>
        <taxon>Oomycota</taxon>
        <taxon>Saprolegniomycetes</taxon>
        <taxon>Saprolegniales</taxon>
        <taxon>Achlyaceae</taxon>
        <taxon>Achlya</taxon>
    </lineage>
</organism>
<dbReference type="Gene3D" id="3.30.930.10">
    <property type="entry name" value="Bira Bifunctional Protein, Domain 2"/>
    <property type="match status" value="1"/>
</dbReference>
<dbReference type="GO" id="GO:0008270">
    <property type="term" value="F:zinc ion binding"/>
    <property type="evidence" value="ECO:0007669"/>
    <property type="project" value="UniProtKB-UniRule"/>
</dbReference>
<feature type="domain" description="Alanyl-transfer RNA synthetases family profile" evidence="10">
    <location>
        <begin position="5"/>
        <end position="717"/>
    </location>
</feature>
<dbReference type="InterPro" id="IPR050058">
    <property type="entry name" value="Ala-tRNA_ligase"/>
</dbReference>
<evidence type="ECO:0000256" key="7">
    <source>
        <dbReference type="ARBA" id="ARBA00022917"/>
    </source>
</evidence>
<evidence type="ECO:0000313" key="12">
    <source>
        <dbReference type="Proteomes" id="UP000243579"/>
    </source>
</evidence>
<dbReference type="PROSITE" id="PS50860">
    <property type="entry name" value="AA_TRNA_LIGASE_II_ALA"/>
    <property type="match status" value="1"/>
</dbReference>
<keyword evidence="8 9" id="KW-0030">Aminoacyl-tRNA synthetase</keyword>
<comment type="subcellular location">
    <subcellularLocation>
        <location evidence="9">Mitochondrion</location>
    </subcellularLocation>
    <subcellularLocation>
        <location evidence="9">Cytoplasm</location>
    </subcellularLocation>
</comment>
<dbReference type="AlphaFoldDB" id="A0A1V9Y6B3"/>
<evidence type="ECO:0000256" key="8">
    <source>
        <dbReference type="ARBA" id="ARBA00023146"/>
    </source>
</evidence>
<gene>
    <name evidence="11" type="ORF">ACHHYP_16597</name>
</gene>
<comment type="subunit">
    <text evidence="9">Monomer.</text>
</comment>
<evidence type="ECO:0000259" key="10">
    <source>
        <dbReference type="PROSITE" id="PS50860"/>
    </source>
</evidence>
<dbReference type="FunFam" id="3.30.930.10:FF:000004">
    <property type="entry name" value="Alanine--tRNA ligase"/>
    <property type="match status" value="1"/>
</dbReference>
<comment type="caution">
    <text evidence="11">The sequence shown here is derived from an EMBL/GenBank/DDBJ whole genome shotgun (WGS) entry which is preliminary data.</text>
</comment>
<comment type="catalytic activity">
    <reaction evidence="9">
        <text>tRNA(Ala) + L-alanine + ATP = L-alanyl-tRNA(Ala) + AMP + diphosphate</text>
        <dbReference type="Rhea" id="RHEA:12540"/>
        <dbReference type="Rhea" id="RHEA-COMP:9657"/>
        <dbReference type="Rhea" id="RHEA-COMP:9923"/>
        <dbReference type="ChEBI" id="CHEBI:30616"/>
        <dbReference type="ChEBI" id="CHEBI:33019"/>
        <dbReference type="ChEBI" id="CHEBI:57972"/>
        <dbReference type="ChEBI" id="CHEBI:78442"/>
        <dbReference type="ChEBI" id="CHEBI:78497"/>
        <dbReference type="ChEBI" id="CHEBI:456215"/>
        <dbReference type="EC" id="6.1.1.7"/>
    </reaction>
</comment>
<feature type="binding site" evidence="9">
    <location>
        <position position="576"/>
    </location>
    <ligand>
        <name>Zn(2+)</name>
        <dbReference type="ChEBI" id="CHEBI:29105"/>
    </ligand>
</feature>
<name>A0A1V9Y6B3_ACHHY</name>
<dbReference type="InterPro" id="IPR045864">
    <property type="entry name" value="aa-tRNA-synth_II/BPL/LPL"/>
</dbReference>
<proteinExistence type="inferred from homology"/>
<dbReference type="InterPro" id="IPR018164">
    <property type="entry name" value="Ala-tRNA-synth_IIc_N"/>
</dbReference>
<dbReference type="EC" id="6.1.1.7" evidence="9"/>
<dbReference type="Gene3D" id="3.30.54.20">
    <property type="match status" value="1"/>
</dbReference>
<reference evidence="11 12" key="1">
    <citation type="journal article" date="2014" name="Genome Biol. Evol.">
        <title>The secreted proteins of Achlya hypogyna and Thraustotheca clavata identify the ancestral oomycete secretome and reveal gene acquisitions by horizontal gene transfer.</title>
        <authorList>
            <person name="Misner I."/>
            <person name="Blouin N."/>
            <person name="Leonard G."/>
            <person name="Richards T.A."/>
            <person name="Lane C.E."/>
        </authorList>
    </citation>
    <scope>NUCLEOTIDE SEQUENCE [LARGE SCALE GENOMIC DNA]</scope>
    <source>
        <strain evidence="11 12">ATCC 48635</strain>
    </source>
</reference>
<keyword evidence="12" id="KW-1185">Reference proteome</keyword>
<dbReference type="SUPFAM" id="SSF55681">
    <property type="entry name" value="Class II aaRS and biotin synthetases"/>
    <property type="match status" value="1"/>
</dbReference>
<dbReference type="PRINTS" id="PR00980">
    <property type="entry name" value="TRNASYNTHALA"/>
</dbReference>
<keyword evidence="4 9" id="KW-0547">Nucleotide-binding</keyword>
<dbReference type="InterPro" id="IPR012947">
    <property type="entry name" value="tRNA_SAD"/>
</dbReference>
<feature type="binding site" evidence="9">
    <location>
        <position position="678"/>
    </location>
    <ligand>
        <name>Zn(2+)</name>
        <dbReference type="ChEBI" id="CHEBI:29105"/>
    </ligand>
</feature>
<keyword evidence="2 9" id="KW-0820">tRNA-binding</keyword>
<dbReference type="HAMAP" id="MF_00036_B">
    <property type="entry name" value="Ala_tRNA_synth_B"/>
    <property type="match status" value="1"/>
</dbReference>
<dbReference type="FunFam" id="3.30.980.10:FF:000004">
    <property type="entry name" value="Alanine--tRNA ligase, cytoplasmic"/>
    <property type="match status" value="1"/>
</dbReference>
<dbReference type="GO" id="GO:0002161">
    <property type="term" value="F:aminoacyl-tRNA deacylase activity"/>
    <property type="evidence" value="ECO:0007669"/>
    <property type="project" value="TreeGrafter"/>
</dbReference>
<dbReference type="GO" id="GO:0004813">
    <property type="term" value="F:alanine-tRNA ligase activity"/>
    <property type="evidence" value="ECO:0007669"/>
    <property type="project" value="UniProtKB-UniRule"/>
</dbReference>
<feature type="binding site" evidence="9">
    <location>
        <position position="572"/>
    </location>
    <ligand>
        <name>Zn(2+)</name>
        <dbReference type="ChEBI" id="CHEBI:29105"/>
    </ligand>
</feature>
<dbReference type="Gene3D" id="3.30.980.10">
    <property type="entry name" value="Threonyl-trna Synthetase, Chain A, domain 2"/>
    <property type="match status" value="1"/>
</dbReference>
<dbReference type="PANTHER" id="PTHR11777">
    <property type="entry name" value="ALANYL-TRNA SYNTHETASE"/>
    <property type="match status" value="1"/>
</dbReference>
<dbReference type="InterPro" id="IPR018162">
    <property type="entry name" value="Ala-tRNA-ligase_IIc_anticod-bd"/>
</dbReference>
<comment type="cofactor">
    <cofactor evidence="9">
        <name>Zn(2+)</name>
        <dbReference type="ChEBI" id="CHEBI:29105"/>
    </cofactor>
    <text evidence="9">Binds 1 zinc ion per subunit.</text>
</comment>
<comment type="function">
    <text evidence="9">Catalyzes the attachment of alanine to tRNA(Ala) in a two-step reaction: alanine is first activated by ATP to form Ala-AMP and then transferred to the acceptor end of tRNA(Ala). Also edits incorrectly charged tRNA(Ala) via its editing domain.</text>
</comment>
<protein>
    <recommendedName>
        <fullName evidence="9">Alanine--tRNA ligase</fullName>
        <ecNumber evidence="9">6.1.1.7</ecNumber>
    </recommendedName>
    <alternativeName>
        <fullName evidence="9">Alanyl-tRNA synthetase</fullName>
        <shortName evidence="9">AlaRS</shortName>
    </alternativeName>
</protein>
<comment type="domain">
    <text evidence="9">Consists of three domains; the N-terminal catalytic domain, the editing domain and the C-terminal C-Ala domain. The editing domain removes incorrectly charged amino acids, while the C-Ala domain, along with tRNA(Ala), serves as a bridge to cooperatively bring together the editing and aminoacylation centers thus stimulating deacylation of misacylated tRNAs.</text>
</comment>
<dbReference type="STRING" id="1202772.A0A1V9Y6B3"/>
<dbReference type="InterPro" id="IPR018163">
    <property type="entry name" value="Thr/Ala-tRNA-synth_IIc_edit"/>
</dbReference>
<dbReference type="InterPro" id="IPR023033">
    <property type="entry name" value="Ala_tRNA_ligase_euk/bac"/>
</dbReference>
<keyword evidence="6 9" id="KW-0694">RNA-binding</keyword>
<evidence type="ECO:0000256" key="1">
    <source>
        <dbReference type="ARBA" id="ARBA00008429"/>
    </source>
</evidence>
<dbReference type="GO" id="GO:0005739">
    <property type="term" value="C:mitochondrion"/>
    <property type="evidence" value="ECO:0007669"/>
    <property type="project" value="UniProtKB-SubCell"/>
</dbReference>
<keyword evidence="9" id="KW-0862">Zinc</keyword>
<dbReference type="GO" id="GO:0000049">
    <property type="term" value="F:tRNA binding"/>
    <property type="evidence" value="ECO:0007669"/>
    <property type="project" value="UniProtKB-KW"/>
</dbReference>
<dbReference type="CDD" id="cd00673">
    <property type="entry name" value="AlaRS_core"/>
    <property type="match status" value="1"/>
</dbReference>
<dbReference type="SUPFAM" id="SSF50447">
    <property type="entry name" value="Translation proteins"/>
    <property type="match status" value="1"/>
</dbReference>
<keyword evidence="9" id="KW-0496">Mitochondrion</keyword>
<evidence type="ECO:0000256" key="4">
    <source>
        <dbReference type="ARBA" id="ARBA00022741"/>
    </source>
</evidence>
<dbReference type="EMBL" id="JNBR01002826">
    <property type="protein sequence ID" value="OQR81253.1"/>
    <property type="molecule type" value="Genomic_DNA"/>
</dbReference>
<dbReference type="Gene3D" id="2.40.30.130">
    <property type="match status" value="1"/>
</dbReference>
<evidence type="ECO:0000256" key="3">
    <source>
        <dbReference type="ARBA" id="ARBA00022598"/>
    </source>
</evidence>
<dbReference type="SMART" id="SM00863">
    <property type="entry name" value="tRNA_SAD"/>
    <property type="match status" value="1"/>
</dbReference>
<dbReference type="Pfam" id="PF07973">
    <property type="entry name" value="tRNA_SAD"/>
    <property type="match status" value="1"/>
</dbReference>
<dbReference type="GO" id="GO:0005524">
    <property type="term" value="F:ATP binding"/>
    <property type="evidence" value="ECO:0007669"/>
    <property type="project" value="UniProtKB-UniRule"/>
</dbReference>
<dbReference type="Pfam" id="PF01411">
    <property type="entry name" value="tRNA-synt_2c"/>
    <property type="match status" value="1"/>
</dbReference>
<evidence type="ECO:0000313" key="11">
    <source>
        <dbReference type="EMBL" id="OQR81253.1"/>
    </source>
</evidence>
<evidence type="ECO:0000256" key="6">
    <source>
        <dbReference type="ARBA" id="ARBA00022884"/>
    </source>
</evidence>
<evidence type="ECO:0000256" key="2">
    <source>
        <dbReference type="ARBA" id="ARBA00022555"/>
    </source>
</evidence>
<keyword evidence="7 9" id="KW-0648">Protein biosynthesis</keyword>
<accession>A0A1V9Y6B3</accession>
<evidence type="ECO:0000256" key="9">
    <source>
        <dbReference type="HAMAP-Rule" id="MF_03133"/>
    </source>
</evidence>
<dbReference type="GO" id="GO:0070143">
    <property type="term" value="P:mitochondrial alanyl-tRNA aminoacylation"/>
    <property type="evidence" value="ECO:0007669"/>
    <property type="project" value="UniProtKB-UniRule"/>
</dbReference>
<comment type="similarity">
    <text evidence="1">Belongs to the class-II aminoacyl-tRNA synthetase family. Alax-L subfamily.</text>
</comment>
<dbReference type="PANTHER" id="PTHR11777:SF9">
    <property type="entry name" value="ALANINE--TRNA LIGASE, CYTOPLASMIC"/>
    <property type="match status" value="1"/>
</dbReference>
<dbReference type="SUPFAM" id="SSF101353">
    <property type="entry name" value="Putative anticodon-binding domain of alanyl-tRNA synthetase (AlaRS)"/>
    <property type="match status" value="1"/>
</dbReference>
<dbReference type="InterPro" id="IPR018165">
    <property type="entry name" value="Ala-tRNA-synth_IIc_core"/>
</dbReference>
<dbReference type="InterPro" id="IPR002318">
    <property type="entry name" value="Ala-tRNA-lgiase_IIc"/>
</dbReference>
<keyword evidence="3 9" id="KW-0436">Ligase</keyword>
<dbReference type="NCBIfam" id="TIGR00344">
    <property type="entry name" value="alaS"/>
    <property type="match status" value="1"/>
</dbReference>
<keyword evidence="5 9" id="KW-0067">ATP-binding</keyword>
<feature type="binding site" evidence="9">
    <location>
        <position position="674"/>
    </location>
    <ligand>
        <name>Zn(2+)</name>
        <dbReference type="ChEBI" id="CHEBI:29105"/>
    </ligand>
</feature>
<dbReference type="Proteomes" id="UP000243579">
    <property type="component" value="Unassembled WGS sequence"/>
</dbReference>